<reference evidence="9 10" key="1">
    <citation type="submission" date="2016-09" db="EMBL/GenBank/DDBJ databases">
        <title>Extensive genetic diversity and differential bi-allelic expression allows diatom success in the polar Southern Ocean.</title>
        <authorList>
            <consortium name="DOE Joint Genome Institute"/>
            <person name="Mock T."/>
            <person name="Otillar R.P."/>
            <person name="Strauss J."/>
            <person name="Dupont C."/>
            <person name="Frickenhaus S."/>
            <person name="Maumus F."/>
            <person name="Mcmullan M."/>
            <person name="Sanges R."/>
            <person name="Schmutz J."/>
            <person name="Toseland A."/>
            <person name="Valas R."/>
            <person name="Veluchamy A."/>
            <person name="Ward B.J."/>
            <person name="Allen A."/>
            <person name="Barry K."/>
            <person name="Falciatore A."/>
            <person name="Ferrante M."/>
            <person name="Fortunato A.E."/>
            <person name="Gloeckner G."/>
            <person name="Gruber A."/>
            <person name="Hipkin R."/>
            <person name="Janech M."/>
            <person name="Kroth P."/>
            <person name="Leese F."/>
            <person name="Lindquist E."/>
            <person name="Lyon B.R."/>
            <person name="Martin J."/>
            <person name="Mayer C."/>
            <person name="Parker M."/>
            <person name="Quesneville H."/>
            <person name="Raymond J."/>
            <person name="Uhlig C."/>
            <person name="Valentin K.U."/>
            <person name="Worden A.Z."/>
            <person name="Armbrust E.V."/>
            <person name="Bowler C."/>
            <person name="Green B."/>
            <person name="Moulton V."/>
            <person name="Van Oosterhout C."/>
            <person name="Grigoriev I."/>
        </authorList>
    </citation>
    <scope>NUCLEOTIDE SEQUENCE [LARGE SCALE GENOMIC DNA]</scope>
    <source>
        <strain evidence="9 10">CCMP1102</strain>
    </source>
</reference>
<evidence type="ECO:0000256" key="2">
    <source>
        <dbReference type="ARBA" id="ARBA00022737"/>
    </source>
</evidence>
<dbReference type="PROSITE" id="PS50026">
    <property type="entry name" value="EGF_3"/>
    <property type="match status" value="4"/>
</dbReference>
<organism evidence="9 10">
    <name type="scientific">Fragilariopsis cylindrus CCMP1102</name>
    <dbReference type="NCBI Taxonomy" id="635003"/>
    <lineage>
        <taxon>Eukaryota</taxon>
        <taxon>Sar</taxon>
        <taxon>Stramenopiles</taxon>
        <taxon>Ochrophyta</taxon>
        <taxon>Bacillariophyta</taxon>
        <taxon>Bacillariophyceae</taxon>
        <taxon>Bacillariophycidae</taxon>
        <taxon>Bacillariales</taxon>
        <taxon>Bacillariaceae</taxon>
        <taxon>Fragilariopsis</taxon>
    </lineage>
</organism>
<gene>
    <name evidence="9" type="ORF">FRACYDRAFT_251146</name>
</gene>
<dbReference type="PANTHER" id="PTHR24049">
    <property type="entry name" value="CRUMBS FAMILY MEMBER"/>
    <property type="match status" value="1"/>
</dbReference>
<feature type="disulfide bond" evidence="4">
    <location>
        <begin position="261"/>
        <end position="270"/>
    </location>
</feature>
<protein>
    <recommendedName>
        <fullName evidence="8">EGF-like domain-containing protein</fullName>
    </recommendedName>
</protein>
<evidence type="ECO:0000256" key="4">
    <source>
        <dbReference type="PROSITE-ProRule" id="PRU00076"/>
    </source>
</evidence>
<feature type="domain" description="EGF-like" evidence="8">
    <location>
        <begin position="579"/>
        <end position="619"/>
    </location>
</feature>
<keyword evidence="1 4" id="KW-0245">EGF-like domain</keyword>
<feature type="compositionally biased region" description="Polar residues" evidence="5">
    <location>
        <begin position="715"/>
        <end position="729"/>
    </location>
</feature>
<feature type="compositionally biased region" description="Polar residues" evidence="5">
    <location>
        <begin position="645"/>
        <end position="659"/>
    </location>
</feature>
<evidence type="ECO:0000313" key="9">
    <source>
        <dbReference type="EMBL" id="OEU07341.1"/>
    </source>
</evidence>
<feature type="domain" description="EGF-like" evidence="8">
    <location>
        <begin position="346"/>
        <end position="393"/>
    </location>
</feature>
<feature type="signal peptide" evidence="7">
    <location>
        <begin position="1"/>
        <end position="31"/>
    </location>
</feature>
<feature type="region of interest" description="Disordered" evidence="5">
    <location>
        <begin position="35"/>
        <end position="81"/>
    </location>
</feature>
<dbReference type="InterPro" id="IPR051022">
    <property type="entry name" value="Notch_Cell-Fate_Det"/>
</dbReference>
<keyword evidence="3 4" id="KW-1015">Disulfide bond</keyword>
<evidence type="ECO:0000256" key="3">
    <source>
        <dbReference type="ARBA" id="ARBA00023157"/>
    </source>
</evidence>
<dbReference type="InterPro" id="IPR000742">
    <property type="entry name" value="EGF"/>
</dbReference>
<dbReference type="EMBL" id="KV784386">
    <property type="protein sequence ID" value="OEU07341.1"/>
    <property type="molecule type" value="Genomic_DNA"/>
</dbReference>
<dbReference type="KEGG" id="fcy:FRACYDRAFT_251146"/>
<keyword evidence="7" id="KW-0732">Signal</keyword>
<evidence type="ECO:0000256" key="7">
    <source>
        <dbReference type="SAM" id="SignalP"/>
    </source>
</evidence>
<dbReference type="SUPFAM" id="SSF57196">
    <property type="entry name" value="EGF/Laminin"/>
    <property type="match status" value="2"/>
</dbReference>
<evidence type="ECO:0000313" key="10">
    <source>
        <dbReference type="Proteomes" id="UP000095751"/>
    </source>
</evidence>
<name>A0A1E7EN58_9STRA</name>
<dbReference type="Proteomes" id="UP000095751">
    <property type="component" value="Unassembled WGS sequence"/>
</dbReference>
<dbReference type="PANTHER" id="PTHR24049:SF35">
    <property type="entry name" value="EGF-LIKE DOMAIN-CONTAINING PROTEIN"/>
    <property type="match status" value="1"/>
</dbReference>
<dbReference type="AlphaFoldDB" id="A0A1E7EN58"/>
<feature type="domain" description="EGF-like" evidence="8">
    <location>
        <begin position="230"/>
        <end position="271"/>
    </location>
</feature>
<comment type="caution">
    <text evidence="4">Lacks conserved residue(s) required for the propagation of feature annotation.</text>
</comment>
<feature type="disulfide bond" evidence="4">
    <location>
        <begin position="437"/>
        <end position="446"/>
    </location>
</feature>
<proteinExistence type="predicted"/>
<evidence type="ECO:0000259" key="8">
    <source>
        <dbReference type="PROSITE" id="PS50026"/>
    </source>
</evidence>
<dbReference type="SMART" id="SM00181">
    <property type="entry name" value="EGF"/>
    <property type="match status" value="8"/>
</dbReference>
<feature type="region of interest" description="Disordered" evidence="5">
    <location>
        <begin position="711"/>
        <end position="733"/>
    </location>
</feature>
<sequence length="756" mass="81126">MSSTNLGLFVLILTCWGCLIILFDAAPTVLAQNGQTNNDNEKLGWVTNKDNNSFNVDDNANDNNDGNDSNNDSDNAATAPVPAPVVPFTAAAPTTAVTDPPTAGTTAAAECPLKCNNNGVCKQGNSDFNEHPKEIGETPFTFLQTTNREGWYCDCPSGYTGLRCNRKYEKCPIIATETNNIHTCYHGGQCIDGLTDGSHDNIDIDKRFCDCSSAQHNDVPYFGKYCEIEGAVRCDPTSQVFCTAQGTCKDGYEKKAHPCDCLEGHRGAHCEFIRNSVPACILPCGGVTGREDGTIDQPTIGGVGQCTLGVKDFETARYQDFWLSHDGNYQYCKCPEDWFGDNCDVPGEVCGGAHCFNGGECLQTLNSNDETTFACDCRVAGHNGFSYAGQYCENVESDNCNKDDDNDGHQQHANGQMFCTNGGTCKDPNNPHLGCDCPGAHFGPICEYHKKEDGECSLTCQNEGQCRTGLKDNSLIEKLGKEMSAYNATQHSELFEHCVCASGFFGIQCEHKLEICPGGDHVCLHGSQCVAQNEGGSNGDDEVHHTCDCDHAFDAVERYAGKFCQYTSTDICTINGQPGMGKANFAFCVNNGVCKGKVNDGEDSPGCTCPQGYSGDHCEYLLSDDDVDFWNGKNSDVPKVDKDPSSITESGVSSDSSEGPYQKNGLVIGLSSVVIVIVVLIALIILRALFCGGSTGGKTIADVQGALDEEDGASGSVTTTSQSNKNDSNSLEDVEDYVNNQSGILTENEMENVQIV</sequence>
<keyword evidence="10" id="KW-1185">Reference proteome</keyword>
<keyword evidence="6" id="KW-1133">Transmembrane helix</keyword>
<evidence type="ECO:0000256" key="6">
    <source>
        <dbReference type="SAM" id="Phobius"/>
    </source>
</evidence>
<keyword evidence="2" id="KW-0677">Repeat</keyword>
<feature type="domain" description="EGF-like" evidence="8">
    <location>
        <begin position="405"/>
        <end position="447"/>
    </location>
</feature>
<accession>A0A1E7EN58</accession>
<evidence type="ECO:0000256" key="1">
    <source>
        <dbReference type="ARBA" id="ARBA00022536"/>
    </source>
</evidence>
<feature type="disulfide bond" evidence="4">
    <location>
        <begin position="242"/>
        <end position="259"/>
    </location>
</feature>
<dbReference type="Gene3D" id="2.10.25.10">
    <property type="entry name" value="Laminin"/>
    <property type="match status" value="3"/>
</dbReference>
<feature type="region of interest" description="Disordered" evidence="5">
    <location>
        <begin position="633"/>
        <end position="659"/>
    </location>
</feature>
<feature type="transmembrane region" description="Helical" evidence="6">
    <location>
        <begin position="666"/>
        <end position="690"/>
    </location>
</feature>
<keyword evidence="6" id="KW-0472">Membrane</keyword>
<feature type="disulfide bond" evidence="4">
    <location>
        <begin position="609"/>
        <end position="618"/>
    </location>
</feature>
<dbReference type="OrthoDB" id="41997at2759"/>
<feature type="compositionally biased region" description="Low complexity" evidence="5">
    <location>
        <begin position="50"/>
        <end position="81"/>
    </location>
</feature>
<feature type="chain" id="PRO_5009192022" description="EGF-like domain-containing protein" evidence="7">
    <location>
        <begin position="32"/>
        <end position="756"/>
    </location>
</feature>
<dbReference type="InParanoid" id="A0A1E7EN58"/>
<keyword evidence="6" id="KW-0812">Transmembrane</keyword>
<dbReference type="PROSITE" id="PS01186">
    <property type="entry name" value="EGF_2"/>
    <property type="match status" value="1"/>
</dbReference>
<evidence type="ECO:0000256" key="5">
    <source>
        <dbReference type="SAM" id="MobiDB-lite"/>
    </source>
</evidence>
<dbReference type="PROSITE" id="PS00022">
    <property type="entry name" value="EGF_1"/>
    <property type="match status" value="3"/>
</dbReference>